<reference evidence="3 4" key="1">
    <citation type="submission" date="2022-01" db="EMBL/GenBank/DDBJ databases">
        <title>A chromosome-scale genome assembly of the false clownfish, Amphiprion ocellaris.</title>
        <authorList>
            <person name="Ryu T."/>
        </authorList>
    </citation>
    <scope>NUCLEOTIDE SEQUENCE [LARGE SCALE GENOMIC DNA]</scope>
</reference>
<dbReference type="PROSITE" id="PS50010">
    <property type="entry name" value="DH_2"/>
    <property type="match status" value="1"/>
</dbReference>
<dbReference type="InterPro" id="IPR011047">
    <property type="entry name" value="Quinoprotein_ADH-like_sf"/>
</dbReference>
<dbReference type="Proteomes" id="UP001501940">
    <property type="component" value="Chromosome 8"/>
</dbReference>
<dbReference type="Ensembl" id="ENSAOCT00000035152.1">
    <property type="protein sequence ID" value="ENSAOCP00000051967.1"/>
    <property type="gene ID" value="ENSAOCG00000005300.2"/>
</dbReference>
<dbReference type="Pfam" id="PF00621">
    <property type="entry name" value="RhoGEF"/>
    <property type="match status" value="1"/>
</dbReference>
<dbReference type="SUPFAM" id="SSF50729">
    <property type="entry name" value="PH domain-like"/>
    <property type="match status" value="1"/>
</dbReference>
<dbReference type="PANTHER" id="PTHR12877:SF16">
    <property type="entry name" value="RHO GUANINE NUCLEOTIDE EXCHANGE FACTOR 10-LIKE PROTEIN"/>
    <property type="match status" value="1"/>
</dbReference>
<dbReference type="Pfam" id="PF19056">
    <property type="entry name" value="WD40_2"/>
    <property type="match status" value="1"/>
</dbReference>
<keyword evidence="4" id="KW-1185">Reference proteome</keyword>
<dbReference type="InterPro" id="IPR000219">
    <property type="entry name" value="DH_dom"/>
</dbReference>
<dbReference type="CDD" id="cd00160">
    <property type="entry name" value="RhoGEF"/>
    <property type="match status" value="1"/>
</dbReference>
<evidence type="ECO:0000259" key="2">
    <source>
        <dbReference type="PROSITE" id="PS50010"/>
    </source>
</evidence>
<accession>A0AAQ5YGD6</accession>
<dbReference type="InterPro" id="IPR015943">
    <property type="entry name" value="WD40/YVTN_repeat-like_dom_sf"/>
</dbReference>
<dbReference type="Gene3D" id="2.30.29.30">
    <property type="entry name" value="Pleckstrin-homology domain (PH domain)/Phosphotyrosine-binding domain (PTB)"/>
    <property type="match status" value="1"/>
</dbReference>
<reference evidence="3" key="3">
    <citation type="submission" date="2025-09" db="UniProtKB">
        <authorList>
            <consortium name="Ensembl"/>
        </authorList>
    </citation>
    <scope>IDENTIFICATION</scope>
</reference>
<dbReference type="GO" id="GO:0032933">
    <property type="term" value="P:SREBP signaling pathway"/>
    <property type="evidence" value="ECO:0007669"/>
    <property type="project" value="TreeGrafter"/>
</dbReference>
<evidence type="ECO:0000313" key="3">
    <source>
        <dbReference type="Ensembl" id="ENSAOCP00000051967.1"/>
    </source>
</evidence>
<dbReference type="GO" id="GO:0030036">
    <property type="term" value="P:actin cytoskeleton organization"/>
    <property type="evidence" value="ECO:0007669"/>
    <property type="project" value="TreeGrafter"/>
</dbReference>
<dbReference type="Gene3D" id="2.130.10.10">
    <property type="entry name" value="YVTN repeat-like/Quinoprotein amine dehydrogenase"/>
    <property type="match status" value="1"/>
</dbReference>
<dbReference type="GO" id="GO:0005829">
    <property type="term" value="C:cytosol"/>
    <property type="evidence" value="ECO:0007669"/>
    <property type="project" value="TreeGrafter"/>
</dbReference>
<dbReference type="GO" id="GO:0051056">
    <property type="term" value="P:regulation of small GTPase mediated signal transduction"/>
    <property type="evidence" value="ECO:0007669"/>
    <property type="project" value="UniProtKB-ARBA"/>
</dbReference>
<sequence length="1019" mass="112843">NSNKRLHLMVQQLMKAAKNGTKGGLEKTKLAMIRKVSFLQRKDSTGEEKDDAGYMDVSVCELKHPPPQLSPMPEGLSSQQVVRRLILSSILQSENSYLDSLKRILQEYQKPLLDPQTLIINPKKVRQIFYRLQEIHQCHSMFQIALACRVAEWDYSEKIGDLFVASFSKSMVLNVYSDYINNFTNAMALIKKACMSKPAFLDFLKKKQASSPDRITLYGLMVKPIQRFPQFILLLQDMLKNTPRSHSDRLPLQLALTELETLAEKLNEQKRLADQDTEIQQLVHYGRDRSLNKLLSLDQRQLIQCEVLTEIVYGDKGQVVKSKERKIFLLNDTLICANVNLKGPPDINSLVPVGPKYMVKWCIPLLQTQVVEIGQDNDSLLAFLTEKKSTDSVHCKVFLGPPRLYHELEELQHDLAVVEEVSLLVGTLHGIYQNLNTTVSQDWCLALQRLIRLKEEEIQNANKCRLRLSVPGKPDKSGRPVSIMVVFNTPSPLSKISWVNRLHLAKIAQRKENTLGWESAEDVGKTKAPFHCPLLTCKLPVLSSGTHTLKLEAALHSPSQSSLLGFCTASTSLPQGYLWVAGQGGNSTLGQVEIFSLNRATPRLVKTVPLRAPVLSLEYVKELCSRTEEKEAEKAQCPPKTGNIICAGLQDGSILVYGSVDTAVQCLLTLVNPDSCPVHCLKHSLSYLFAGLANGKVAVYHKKTGGELWDVDSCRMVALGSEPVSCLLTLQDTVWASCANQVTVIQGANLQTQSFVAHSDPCCNVGHMVRSGGGVWMAFTQSPSIHLFHIETLEALQEVNISTRITHLSPGQVCVSSLLISQGLLWVGTSQGIILTFPVPTLEGIPKITGKGMTSLNAHCGPVDFLVSACSTLASDLLRHNSILSAGEEGDSEAPPSKEEKPSGMLLQYRLHSTCKLPGKLLTAQPELANLRAPPESFEHSPEDGSIYEVSEDPDIWVRGRPLDWGKEGEVRRSKVTSIAIFSGGRGYRRLGQPTSESTYSDSTENTVLVWQVPLTLSQ</sequence>
<reference evidence="3" key="2">
    <citation type="submission" date="2025-08" db="UniProtKB">
        <authorList>
            <consortium name="Ensembl"/>
        </authorList>
    </citation>
    <scope>IDENTIFICATION</scope>
</reference>
<dbReference type="InterPro" id="IPR035899">
    <property type="entry name" value="DBL_dom_sf"/>
</dbReference>
<evidence type="ECO:0000313" key="4">
    <source>
        <dbReference type="Proteomes" id="UP001501940"/>
    </source>
</evidence>
<feature type="domain" description="DH" evidence="2">
    <location>
        <begin position="82"/>
        <end position="269"/>
    </location>
</feature>
<dbReference type="InterPro" id="IPR011993">
    <property type="entry name" value="PH-like_dom_sf"/>
</dbReference>
<keyword evidence="1" id="KW-0344">Guanine-nucleotide releasing factor</keyword>
<organism evidence="3 4">
    <name type="scientific">Amphiprion ocellaris</name>
    <name type="common">Clown anemonefish</name>
    <dbReference type="NCBI Taxonomy" id="80972"/>
    <lineage>
        <taxon>Eukaryota</taxon>
        <taxon>Metazoa</taxon>
        <taxon>Chordata</taxon>
        <taxon>Craniata</taxon>
        <taxon>Vertebrata</taxon>
        <taxon>Euteleostomi</taxon>
        <taxon>Actinopterygii</taxon>
        <taxon>Neopterygii</taxon>
        <taxon>Teleostei</taxon>
        <taxon>Neoteleostei</taxon>
        <taxon>Acanthomorphata</taxon>
        <taxon>Ovalentaria</taxon>
        <taxon>Pomacentridae</taxon>
        <taxon>Amphiprion</taxon>
    </lineage>
</organism>
<dbReference type="GO" id="GO:0051496">
    <property type="term" value="P:positive regulation of stress fiber assembly"/>
    <property type="evidence" value="ECO:0007669"/>
    <property type="project" value="UniProtKB-ARBA"/>
</dbReference>
<dbReference type="SMART" id="SM00325">
    <property type="entry name" value="RhoGEF"/>
    <property type="match status" value="1"/>
</dbReference>
<dbReference type="GeneTree" id="ENSGT00940000153798"/>
<proteinExistence type="predicted"/>
<dbReference type="GO" id="GO:0005085">
    <property type="term" value="F:guanyl-nucleotide exchange factor activity"/>
    <property type="evidence" value="ECO:0007669"/>
    <property type="project" value="UniProtKB-KW"/>
</dbReference>
<dbReference type="FunFam" id="2.30.29.30:FF:000200">
    <property type="entry name" value="Rho guanine nucleotide exchange factor (GEF) 10-like a"/>
    <property type="match status" value="1"/>
</dbReference>
<name>A0AAQ5YGD6_AMPOC</name>
<dbReference type="InterPro" id="IPR039919">
    <property type="entry name" value="ARHGEF10/ARHGEF17"/>
</dbReference>
<protein>
    <recommendedName>
        <fullName evidence="2">DH domain-containing protein</fullName>
    </recommendedName>
</protein>
<dbReference type="SUPFAM" id="SSF50998">
    <property type="entry name" value="Quinoprotein alcohol dehydrogenase-like"/>
    <property type="match status" value="1"/>
</dbReference>
<dbReference type="PANTHER" id="PTHR12877">
    <property type="entry name" value="RHO GUANINE NUCLEOTIDE EXCHANGE FACTOR"/>
    <property type="match status" value="1"/>
</dbReference>
<dbReference type="Pfam" id="PF19057">
    <property type="entry name" value="PH_19"/>
    <property type="match status" value="1"/>
</dbReference>
<dbReference type="AlphaFoldDB" id="A0AAQ5YGD6"/>
<dbReference type="FunFam" id="1.20.900.10:FF:000003">
    <property type="entry name" value="Rho guanine nucleotide exchange factor 10 like"/>
    <property type="match status" value="1"/>
</dbReference>
<dbReference type="Gene3D" id="1.20.900.10">
    <property type="entry name" value="Dbl homology (DH) domain"/>
    <property type="match status" value="1"/>
</dbReference>
<dbReference type="SUPFAM" id="SSF48065">
    <property type="entry name" value="DBL homology domain (DH-domain)"/>
    <property type="match status" value="1"/>
</dbReference>
<evidence type="ECO:0000256" key="1">
    <source>
        <dbReference type="ARBA" id="ARBA00022658"/>
    </source>
</evidence>